<gene>
    <name evidence="2" type="ORF">DFH45_002914</name>
</gene>
<dbReference type="PANTHER" id="PTHR13696">
    <property type="entry name" value="P-LOOP CONTAINING NUCLEOSIDE TRIPHOSPHATE HYDROLASE"/>
    <property type="match status" value="1"/>
</dbReference>
<dbReference type="AlphaFoldDB" id="A0A9Q5GLN6"/>
<dbReference type="EMBL" id="JABSXK010000001">
    <property type="protein sequence ID" value="NRV09951.1"/>
    <property type="molecule type" value="Genomic_DNA"/>
</dbReference>
<dbReference type="CDD" id="cd02042">
    <property type="entry name" value="ParAB_family"/>
    <property type="match status" value="1"/>
</dbReference>
<reference evidence="2" key="1">
    <citation type="submission" date="2020-05" db="EMBL/GenBank/DDBJ databases">
        <title>Genomic insights into acetone-butanol-ethanol (ABE) fermentation by sequencing solventogenic clostridia strains.</title>
        <authorList>
            <person name="Brown S."/>
        </authorList>
    </citation>
    <scope>NUCLEOTIDE SEQUENCE</scope>
    <source>
        <strain evidence="2">DJ126</strain>
    </source>
</reference>
<comment type="caution">
    <text evidence="2">The sequence shown here is derived from an EMBL/GenBank/DDBJ whole genome shotgun (WGS) entry which is preliminary data.</text>
</comment>
<dbReference type="Pfam" id="PF13614">
    <property type="entry name" value="AAA_31"/>
    <property type="match status" value="1"/>
</dbReference>
<evidence type="ECO:0000259" key="1">
    <source>
        <dbReference type="Pfam" id="PF13614"/>
    </source>
</evidence>
<dbReference type="Gene3D" id="3.40.50.300">
    <property type="entry name" value="P-loop containing nucleotide triphosphate hydrolases"/>
    <property type="match status" value="1"/>
</dbReference>
<organism evidence="2 3">
    <name type="scientific">Clostridium beijerinckii</name>
    <name type="common">Clostridium MP</name>
    <dbReference type="NCBI Taxonomy" id="1520"/>
    <lineage>
        <taxon>Bacteria</taxon>
        <taxon>Bacillati</taxon>
        <taxon>Bacillota</taxon>
        <taxon>Clostridia</taxon>
        <taxon>Eubacteriales</taxon>
        <taxon>Clostridiaceae</taxon>
        <taxon>Clostridium</taxon>
    </lineage>
</organism>
<dbReference type="Proteomes" id="UP000821656">
    <property type="component" value="Unassembled WGS sequence"/>
</dbReference>
<evidence type="ECO:0000313" key="2">
    <source>
        <dbReference type="EMBL" id="NRV09951.1"/>
    </source>
</evidence>
<dbReference type="PANTHER" id="PTHR13696:SF98">
    <property type="entry name" value="PLASMID PARTITION PROTEIN A"/>
    <property type="match status" value="1"/>
</dbReference>
<accession>A0A9Q5GLN6</accession>
<protein>
    <submittedName>
        <fullName evidence="2">Chromosome partitioning protein</fullName>
    </submittedName>
</protein>
<name>A0A9Q5GLN6_CLOBE</name>
<evidence type="ECO:0000313" key="3">
    <source>
        <dbReference type="Proteomes" id="UP000821656"/>
    </source>
</evidence>
<proteinExistence type="predicted"/>
<dbReference type="InterPro" id="IPR050678">
    <property type="entry name" value="DNA_Partitioning_ATPase"/>
</dbReference>
<dbReference type="SUPFAM" id="SSF52540">
    <property type="entry name" value="P-loop containing nucleoside triphosphate hydrolases"/>
    <property type="match status" value="1"/>
</dbReference>
<sequence>MVNEPLKYAVLNNKGGVGKSTISVHIAHGLALLGNKVLLIDLDGQNDSSLFLGIYDQDYEKTFYDLINKRECIDFSECIINARDNLDLLPSRHIDIINTEFYREPRIDLILKERLQGINNMNYNYVIIDCGPQRSKVNDAVLCFVDKIVVPVQVESASVRAIGNIYEYLSDLRLNPEMIELIIPNMYDQRTSESRENMELLEELFSENDFMTDPINRRVKITEAGKLGKTVYEYDKDSAKQFFKIIERLVSRNA</sequence>
<dbReference type="InterPro" id="IPR027417">
    <property type="entry name" value="P-loop_NTPase"/>
</dbReference>
<feature type="domain" description="AAA" evidence="1">
    <location>
        <begin position="9"/>
        <end position="173"/>
    </location>
</feature>
<dbReference type="InterPro" id="IPR025669">
    <property type="entry name" value="AAA_dom"/>
</dbReference>
<dbReference type="RefSeq" id="WP_077309036.1">
    <property type="nucleotide sequence ID" value="NZ_CP016090.1"/>
</dbReference>